<protein>
    <submittedName>
        <fullName evidence="1">Uncharacterized protein</fullName>
    </submittedName>
</protein>
<accession>A0A0E9T4N1</accession>
<reference evidence="1" key="1">
    <citation type="submission" date="2014-11" db="EMBL/GenBank/DDBJ databases">
        <authorList>
            <person name="Amaro Gonzalez C."/>
        </authorList>
    </citation>
    <scope>NUCLEOTIDE SEQUENCE</scope>
</reference>
<organism evidence="1">
    <name type="scientific">Anguilla anguilla</name>
    <name type="common">European freshwater eel</name>
    <name type="synonym">Muraena anguilla</name>
    <dbReference type="NCBI Taxonomy" id="7936"/>
    <lineage>
        <taxon>Eukaryota</taxon>
        <taxon>Metazoa</taxon>
        <taxon>Chordata</taxon>
        <taxon>Craniata</taxon>
        <taxon>Vertebrata</taxon>
        <taxon>Euteleostomi</taxon>
        <taxon>Actinopterygii</taxon>
        <taxon>Neopterygii</taxon>
        <taxon>Teleostei</taxon>
        <taxon>Anguilliformes</taxon>
        <taxon>Anguillidae</taxon>
        <taxon>Anguilla</taxon>
    </lineage>
</organism>
<dbReference type="AlphaFoldDB" id="A0A0E9T4N1"/>
<name>A0A0E9T4N1_ANGAN</name>
<dbReference type="EMBL" id="GBXM01060003">
    <property type="protein sequence ID" value="JAH48574.1"/>
    <property type="molecule type" value="Transcribed_RNA"/>
</dbReference>
<evidence type="ECO:0000313" key="1">
    <source>
        <dbReference type="EMBL" id="JAH48574.1"/>
    </source>
</evidence>
<proteinExistence type="predicted"/>
<sequence>MISIHYHVWSVGRAYKAWLTFRINNKDFSFP</sequence>
<reference evidence="1" key="2">
    <citation type="journal article" date="2015" name="Fish Shellfish Immunol.">
        <title>Early steps in the European eel (Anguilla anguilla)-Vibrio vulnificus interaction in the gills: Role of the RtxA13 toxin.</title>
        <authorList>
            <person name="Callol A."/>
            <person name="Pajuelo D."/>
            <person name="Ebbesson L."/>
            <person name="Teles M."/>
            <person name="MacKenzie S."/>
            <person name="Amaro C."/>
        </authorList>
    </citation>
    <scope>NUCLEOTIDE SEQUENCE</scope>
</reference>